<protein>
    <submittedName>
        <fullName evidence="1">Uncharacterized protein</fullName>
    </submittedName>
</protein>
<gene>
    <name evidence="1" type="ORF">MLD38_021951</name>
</gene>
<name>A0ACB9QKM8_9MYRT</name>
<dbReference type="EMBL" id="CM042885">
    <property type="protein sequence ID" value="KAI4366022.1"/>
    <property type="molecule type" value="Genomic_DNA"/>
</dbReference>
<evidence type="ECO:0000313" key="2">
    <source>
        <dbReference type="Proteomes" id="UP001057402"/>
    </source>
</evidence>
<keyword evidence="2" id="KW-1185">Reference proteome</keyword>
<organism evidence="1 2">
    <name type="scientific">Melastoma candidum</name>
    <dbReference type="NCBI Taxonomy" id="119954"/>
    <lineage>
        <taxon>Eukaryota</taxon>
        <taxon>Viridiplantae</taxon>
        <taxon>Streptophyta</taxon>
        <taxon>Embryophyta</taxon>
        <taxon>Tracheophyta</taxon>
        <taxon>Spermatophyta</taxon>
        <taxon>Magnoliopsida</taxon>
        <taxon>eudicotyledons</taxon>
        <taxon>Gunneridae</taxon>
        <taxon>Pentapetalae</taxon>
        <taxon>rosids</taxon>
        <taxon>malvids</taxon>
        <taxon>Myrtales</taxon>
        <taxon>Melastomataceae</taxon>
        <taxon>Melastomatoideae</taxon>
        <taxon>Melastomateae</taxon>
        <taxon>Melastoma</taxon>
    </lineage>
</organism>
<comment type="caution">
    <text evidence="1">The sequence shown here is derived from an EMBL/GenBank/DDBJ whole genome shotgun (WGS) entry which is preliminary data.</text>
</comment>
<accession>A0ACB9QKM8</accession>
<dbReference type="Proteomes" id="UP001057402">
    <property type="component" value="Chromosome 6"/>
</dbReference>
<proteinExistence type="predicted"/>
<evidence type="ECO:0000313" key="1">
    <source>
        <dbReference type="EMBL" id="KAI4366022.1"/>
    </source>
</evidence>
<sequence length="214" mass="24255">MTSRSQPSQKTSRGRQKIEIRRRDSIDDRRVTFTKRRTGLFEKAAELCVLCGARVVIITFSEGRKAFCFAHPDTDALLEEYLSGRCGGIFGGGGGYPINLADVYAHATNESERRFRETTRQLGVEKAGHKPTHERQSVQLHWWEQRIEDLGSEELEFFHDSLEKLVNGVAVKLDEVTKRESALHQSLVGLGNDNVGGKDWFVEGSSHMWPDDMF</sequence>
<reference evidence="2" key="1">
    <citation type="journal article" date="2023" name="Front. Plant Sci.">
        <title>Chromosomal-level genome assembly of Melastoma candidum provides insights into trichome evolution.</title>
        <authorList>
            <person name="Zhong Y."/>
            <person name="Wu W."/>
            <person name="Sun C."/>
            <person name="Zou P."/>
            <person name="Liu Y."/>
            <person name="Dai S."/>
            <person name="Zhou R."/>
        </authorList>
    </citation>
    <scope>NUCLEOTIDE SEQUENCE [LARGE SCALE GENOMIC DNA]</scope>
</reference>